<reference evidence="9" key="1">
    <citation type="journal article" date="2021" name="PeerJ">
        <title>Extensive microbial diversity within the chicken gut microbiome revealed by metagenomics and culture.</title>
        <authorList>
            <person name="Gilroy R."/>
            <person name="Ravi A."/>
            <person name="Getino M."/>
            <person name="Pursley I."/>
            <person name="Horton D.L."/>
            <person name="Alikhan N.F."/>
            <person name="Baker D."/>
            <person name="Gharbi K."/>
            <person name="Hall N."/>
            <person name="Watson M."/>
            <person name="Adriaenssens E.M."/>
            <person name="Foster-Nyarko E."/>
            <person name="Jarju S."/>
            <person name="Secka A."/>
            <person name="Antonio M."/>
            <person name="Oren A."/>
            <person name="Chaudhuri R.R."/>
            <person name="La Ragione R."/>
            <person name="Hildebrand F."/>
            <person name="Pallen M.J."/>
        </authorList>
    </citation>
    <scope>NUCLEOTIDE SEQUENCE</scope>
    <source>
        <strain evidence="9">CHK188-11489</strain>
    </source>
</reference>
<organism evidence="9 10">
    <name type="scientific">Candidatus Gemmiger avistercoris</name>
    <dbReference type="NCBI Taxonomy" id="2838606"/>
    <lineage>
        <taxon>Bacteria</taxon>
        <taxon>Bacillati</taxon>
        <taxon>Bacillota</taxon>
        <taxon>Clostridia</taxon>
        <taxon>Eubacteriales</taxon>
        <taxon>Gemmiger</taxon>
    </lineage>
</organism>
<feature type="transmembrane region" description="Helical" evidence="8">
    <location>
        <begin position="318"/>
        <end position="335"/>
    </location>
</feature>
<dbReference type="Pfam" id="PF01594">
    <property type="entry name" value="AI-2E_transport"/>
    <property type="match status" value="1"/>
</dbReference>
<dbReference type="EMBL" id="DXBF01000025">
    <property type="protein sequence ID" value="HIZ61740.1"/>
    <property type="molecule type" value="Genomic_DNA"/>
</dbReference>
<comment type="subcellular location">
    <subcellularLocation>
        <location evidence="1">Cell membrane</location>
        <topology evidence="1">Multi-pass membrane protein</topology>
    </subcellularLocation>
</comment>
<dbReference type="GO" id="GO:0055085">
    <property type="term" value="P:transmembrane transport"/>
    <property type="evidence" value="ECO:0007669"/>
    <property type="project" value="TreeGrafter"/>
</dbReference>
<comment type="similarity">
    <text evidence="2">Belongs to the autoinducer-2 exporter (AI-2E) (TC 2.A.86) family.</text>
</comment>
<feature type="transmembrane region" description="Helical" evidence="8">
    <location>
        <begin position="341"/>
        <end position="360"/>
    </location>
</feature>
<keyword evidence="5 8" id="KW-0812">Transmembrane</keyword>
<keyword evidence="3" id="KW-0813">Transport</keyword>
<dbReference type="GO" id="GO:0005886">
    <property type="term" value="C:plasma membrane"/>
    <property type="evidence" value="ECO:0007669"/>
    <property type="project" value="UniProtKB-SubCell"/>
</dbReference>
<evidence type="ECO:0000313" key="9">
    <source>
        <dbReference type="EMBL" id="HIZ61740.1"/>
    </source>
</evidence>
<keyword evidence="4" id="KW-1003">Cell membrane</keyword>
<evidence type="ECO:0000256" key="6">
    <source>
        <dbReference type="ARBA" id="ARBA00022989"/>
    </source>
</evidence>
<feature type="transmembrane region" description="Helical" evidence="8">
    <location>
        <begin position="170"/>
        <end position="193"/>
    </location>
</feature>
<evidence type="ECO:0000256" key="7">
    <source>
        <dbReference type="ARBA" id="ARBA00023136"/>
    </source>
</evidence>
<sequence length="388" mass="40309">MKKWLARPPRTSGDYLCLALGAAVIFGLAWQLPALLQGAGTVLEILSPFAWGVVLAYVLDIPTRLFAQKLFGGKRVLAIVLSYILMFGVIALLLALVVPQLIASVQSFIASLGAYEAAIQDGLIWVRETFGLETETLELYVQQATVQLQQWFASVSGAAAQAAADVAAGAAAGVAGAAVDGFVTLAVSIYLLSSKELLLHAARTCLRAALPPQKVGGLFSVCTMANRTFSGYIGGQLVDALLVGVETFLLMSLFRLDYAPLIAVLVGVTNIIPLLGPFIGAAPGALILLLESPLQALEFVIIILVVQQVDGNFIAPRILGGATGMPGLGVLLAIIVGGNLFGVPGMVVGVPTLAVLVTLLKQAVGAGLAARGIDEDGRPLQPPPDPKN</sequence>
<feature type="transmembrane region" description="Helical" evidence="8">
    <location>
        <begin position="285"/>
        <end position="306"/>
    </location>
</feature>
<feature type="transmembrane region" description="Helical" evidence="8">
    <location>
        <begin position="258"/>
        <end position="279"/>
    </location>
</feature>
<keyword evidence="7 8" id="KW-0472">Membrane</keyword>
<dbReference type="PANTHER" id="PTHR21716:SF53">
    <property type="entry name" value="PERMEASE PERM-RELATED"/>
    <property type="match status" value="1"/>
</dbReference>
<dbReference type="Proteomes" id="UP000824105">
    <property type="component" value="Unassembled WGS sequence"/>
</dbReference>
<evidence type="ECO:0000256" key="2">
    <source>
        <dbReference type="ARBA" id="ARBA00009773"/>
    </source>
</evidence>
<reference evidence="9" key="2">
    <citation type="submission" date="2021-04" db="EMBL/GenBank/DDBJ databases">
        <authorList>
            <person name="Gilroy R."/>
        </authorList>
    </citation>
    <scope>NUCLEOTIDE SEQUENCE</scope>
    <source>
        <strain evidence="9">CHK188-11489</strain>
    </source>
</reference>
<evidence type="ECO:0000256" key="3">
    <source>
        <dbReference type="ARBA" id="ARBA00022448"/>
    </source>
</evidence>
<comment type="caution">
    <text evidence="9">The sequence shown here is derived from an EMBL/GenBank/DDBJ whole genome shotgun (WGS) entry which is preliminary data.</text>
</comment>
<feature type="transmembrane region" description="Helical" evidence="8">
    <location>
        <begin position="38"/>
        <end position="59"/>
    </location>
</feature>
<dbReference type="InterPro" id="IPR002549">
    <property type="entry name" value="AI-2E-like"/>
</dbReference>
<evidence type="ECO:0000313" key="10">
    <source>
        <dbReference type="Proteomes" id="UP000824105"/>
    </source>
</evidence>
<evidence type="ECO:0000256" key="8">
    <source>
        <dbReference type="SAM" id="Phobius"/>
    </source>
</evidence>
<keyword evidence="6 8" id="KW-1133">Transmembrane helix</keyword>
<evidence type="ECO:0000256" key="1">
    <source>
        <dbReference type="ARBA" id="ARBA00004651"/>
    </source>
</evidence>
<protein>
    <submittedName>
        <fullName evidence="9">AI-2E family transporter</fullName>
    </submittedName>
</protein>
<accession>A0A9D2FJD7</accession>
<name>A0A9D2FJD7_9FIRM</name>
<feature type="transmembrane region" description="Helical" evidence="8">
    <location>
        <begin position="12"/>
        <end position="32"/>
    </location>
</feature>
<proteinExistence type="inferred from homology"/>
<dbReference type="PANTHER" id="PTHR21716">
    <property type="entry name" value="TRANSMEMBRANE PROTEIN"/>
    <property type="match status" value="1"/>
</dbReference>
<gene>
    <name evidence="9" type="ORF">H9724_03090</name>
</gene>
<feature type="transmembrane region" description="Helical" evidence="8">
    <location>
        <begin position="80"/>
        <end position="102"/>
    </location>
</feature>
<evidence type="ECO:0000256" key="5">
    <source>
        <dbReference type="ARBA" id="ARBA00022692"/>
    </source>
</evidence>
<dbReference type="AlphaFoldDB" id="A0A9D2FJD7"/>
<evidence type="ECO:0000256" key="4">
    <source>
        <dbReference type="ARBA" id="ARBA00022475"/>
    </source>
</evidence>